<sequence>MPPAVVARVLGYGIRYAPNDRGRIALVRDILACNKEAELLAGVAHLYVYGLCRVFYNPKGPTCCVTPSPSLTPRLFSEVPAKDLSLLLESSSDASRLHIQTLLPDNYRCVFTGLLDDTQLELDFEITGTLQKCTYTNVAHIISQSLSENISGVHSAARVKFEWARTAGAMLQRFGGFDAHEAFGDEILQNPKNAFNASLSAHASFDAMKMWLTPIKDVQTEAIIPDTYQVNHRLGQDYLLGTGQSQLHVEFRSYSVGHTVTPAPDPRLIALHAACAGIANMSGAAGYLEERYRDTEDIAVMTQPGAAHELTRVLKTFQMVAPTP</sequence>
<dbReference type="STRING" id="743788.S8DUY0"/>
<dbReference type="HOGENOM" id="CLU_049186_1_0_1"/>
<dbReference type="OrthoDB" id="5275057at2759"/>
<reference evidence="1 2" key="1">
    <citation type="journal article" date="2012" name="Science">
        <title>The Paleozoic origin of enzymatic lignin decomposition reconstructed from 31 fungal genomes.</title>
        <authorList>
            <person name="Floudas D."/>
            <person name="Binder M."/>
            <person name="Riley R."/>
            <person name="Barry K."/>
            <person name="Blanchette R.A."/>
            <person name="Henrissat B."/>
            <person name="Martinez A.T."/>
            <person name="Otillar R."/>
            <person name="Spatafora J.W."/>
            <person name="Yadav J.S."/>
            <person name="Aerts A."/>
            <person name="Benoit I."/>
            <person name="Boyd A."/>
            <person name="Carlson A."/>
            <person name="Copeland A."/>
            <person name="Coutinho P.M."/>
            <person name="de Vries R.P."/>
            <person name="Ferreira P."/>
            <person name="Findley K."/>
            <person name="Foster B."/>
            <person name="Gaskell J."/>
            <person name="Glotzer D."/>
            <person name="Gorecki P."/>
            <person name="Heitman J."/>
            <person name="Hesse C."/>
            <person name="Hori C."/>
            <person name="Igarashi K."/>
            <person name="Jurgens J.A."/>
            <person name="Kallen N."/>
            <person name="Kersten P."/>
            <person name="Kohler A."/>
            <person name="Kuees U."/>
            <person name="Kumar T.K.A."/>
            <person name="Kuo A."/>
            <person name="LaButti K."/>
            <person name="Larrondo L.F."/>
            <person name="Lindquist E."/>
            <person name="Ling A."/>
            <person name="Lombard V."/>
            <person name="Lucas S."/>
            <person name="Lundell T."/>
            <person name="Martin R."/>
            <person name="McLaughlin D.J."/>
            <person name="Morgenstern I."/>
            <person name="Morin E."/>
            <person name="Murat C."/>
            <person name="Nagy L.G."/>
            <person name="Nolan M."/>
            <person name="Ohm R.A."/>
            <person name="Patyshakuliyeva A."/>
            <person name="Rokas A."/>
            <person name="Ruiz-Duenas F.J."/>
            <person name="Sabat G."/>
            <person name="Salamov A."/>
            <person name="Samejima M."/>
            <person name="Schmutz J."/>
            <person name="Slot J.C."/>
            <person name="St John F."/>
            <person name="Stenlid J."/>
            <person name="Sun H."/>
            <person name="Sun S."/>
            <person name="Syed K."/>
            <person name="Tsang A."/>
            <person name="Wiebenga A."/>
            <person name="Young D."/>
            <person name="Pisabarro A."/>
            <person name="Eastwood D.C."/>
            <person name="Martin F."/>
            <person name="Cullen D."/>
            <person name="Grigoriev I.V."/>
            <person name="Hibbett D.S."/>
        </authorList>
    </citation>
    <scope>NUCLEOTIDE SEQUENCE</scope>
    <source>
        <strain evidence="2">FP-58527</strain>
    </source>
</reference>
<proteinExistence type="predicted"/>
<evidence type="ECO:0000313" key="2">
    <source>
        <dbReference type="Proteomes" id="UP000015241"/>
    </source>
</evidence>
<protein>
    <recommendedName>
        <fullName evidence="3">HNH nuclease domain-containing protein</fullName>
    </recommendedName>
</protein>
<evidence type="ECO:0000313" key="1">
    <source>
        <dbReference type="EMBL" id="EPS96387.1"/>
    </source>
</evidence>
<dbReference type="InParanoid" id="S8DUY0"/>
<dbReference type="EMBL" id="KE504189">
    <property type="protein sequence ID" value="EPS96387.1"/>
    <property type="molecule type" value="Genomic_DNA"/>
</dbReference>
<evidence type="ECO:0008006" key="3">
    <source>
        <dbReference type="Google" id="ProtNLM"/>
    </source>
</evidence>
<gene>
    <name evidence="1" type="ORF">FOMPIDRAFT_88922</name>
</gene>
<name>S8DUY0_FOMSC</name>
<dbReference type="Proteomes" id="UP000015241">
    <property type="component" value="Unassembled WGS sequence"/>
</dbReference>
<accession>S8DUY0</accession>
<dbReference type="AlphaFoldDB" id="S8DUY0"/>
<keyword evidence="2" id="KW-1185">Reference proteome</keyword>
<organism evidence="1 2">
    <name type="scientific">Fomitopsis schrenkii</name>
    <name type="common">Brown rot fungus</name>
    <dbReference type="NCBI Taxonomy" id="2126942"/>
    <lineage>
        <taxon>Eukaryota</taxon>
        <taxon>Fungi</taxon>
        <taxon>Dikarya</taxon>
        <taxon>Basidiomycota</taxon>
        <taxon>Agaricomycotina</taxon>
        <taxon>Agaricomycetes</taxon>
        <taxon>Polyporales</taxon>
        <taxon>Fomitopsis</taxon>
    </lineage>
</organism>
<dbReference type="eggNOG" id="ENOG502SN68">
    <property type="taxonomic scope" value="Eukaryota"/>
</dbReference>